<dbReference type="EMBL" id="CAJOBB010014436">
    <property type="protein sequence ID" value="CAF4304462.1"/>
    <property type="molecule type" value="Genomic_DNA"/>
</dbReference>
<keyword evidence="1" id="KW-0812">Transmembrane</keyword>
<dbReference type="Gene3D" id="1.20.1070.10">
    <property type="entry name" value="Rhodopsin 7-helix transmembrane proteins"/>
    <property type="match status" value="1"/>
</dbReference>
<feature type="non-terminal residue" evidence="2">
    <location>
        <position position="84"/>
    </location>
</feature>
<accession>A0A820I7F7</accession>
<organism evidence="2 3">
    <name type="scientific">Adineta steineri</name>
    <dbReference type="NCBI Taxonomy" id="433720"/>
    <lineage>
        <taxon>Eukaryota</taxon>
        <taxon>Metazoa</taxon>
        <taxon>Spiralia</taxon>
        <taxon>Gnathifera</taxon>
        <taxon>Rotifera</taxon>
        <taxon>Eurotatoria</taxon>
        <taxon>Bdelloidea</taxon>
        <taxon>Adinetida</taxon>
        <taxon>Adinetidae</taxon>
        <taxon>Adineta</taxon>
    </lineage>
</organism>
<evidence type="ECO:0000256" key="1">
    <source>
        <dbReference type="SAM" id="Phobius"/>
    </source>
</evidence>
<comment type="caution">
    <text evidence="2">The sequence shown here is derived from an EMBL/GenBank/DDBJ whole genome shotgun (WGS) entry which is preliminary data.</text>
</comment>
<feature type="transmembrane region" description="Helical" evidence="1">
    <location>
        <begin position="47"/>
        <end position="74"/>
    </location>
</feature>
<evidence type="ECO:0008006" key="4">
    <source>
        <dbReference type="Google" id="ProtNLM"/>
    </source>
</evidence>
<keyword evidence="1" id="KW-1133">Transmembrane helix</keyword>
<gene>
    <name evidence="2" type="ORF">KXQ929_LOCUS45717</name>
</gene>
<dbReference type="AlphaFoldDB" id="A0A820I7F7"/>
<keyword evidence="1" id="KW-0472">Membrane</keyword>
<protein>
    <recommendedName>
        <fullName evidence="4">7TM GPCR serpentine receptor class x (Srx) domain-containing protein</fullName>
    </recommendedName>
</protein>
<dbReference type="Proteomes" id="UP000663868">
    <property type="component" value="Unassembled WGS sequence"/>
</dbReference>
<evidence type="ECO:0000313" key="3">
    <source>
        <dbReference type="Proteomes" id="UP000663868"/>
    </source>
</evidence>
<reference evidence="2" key="1">
    <citation type="submission" date="2021-02" db="EMBL/GenBank/DDBJ databases">
        <authorList>
            <person name="Nowell W R."/>
        </authorList>
    </citation>
    <scope>NUCLEOTIDE SEQUENCE</scope>
</reference>
<proteinExistence type="predicted"/>
<name>A0A820I7F7_9BILA</name>
<feature type="transmembrane region" description="Helical" evidence="1">
    <location>
        <begin position="12"/>
        <end position="35"/>
    </location>
</feature>
<sequence length="84" mass="9447">MSSTILNFATKYSLYSGTIICSLGIVGNVINVLIFTQLKVFRDNRCAFYLTIESIFNFLYMLFGISVNILISIYGDDETGRSLI</sequence>
<evidence type="ECO:0000313" key="2">
    <source>
        <dbReference type="EMBL" id="CAF4304462.1"/>
    </source>
</evidence>